<evidence type="ECO:0000313" key="1">
    <source>
        <dbReference type="EMBL" id="QDT38190.1"/>
    </source>
</evidence>
<proteinExistence type="predicted"/>
<sequence length="76" mass="8354">MRTLGHLATNTTETNRKLDRLTAQLGNLNAGIATTNQQLGQITALTMETSRDLKNIDEKMTTLERVGSKAEQKLSP</sequence>
<evidence type="ECO:0000313" key="2">
    <source>
        <dbReference type="Proteomes" id="UP000317318"/>
    </source>
</evidence>
<reference evidence="1 2" key="1">
    <citation type="submission" date="2019-02" db="EMBL/GenBank/DDBJ databases">
        <title>Deep-cultivation of Planctomycetes and their phenomic and genomic characterization uncovers novel biology.</title>
        <authorList>
            <person name="Wiegand S."/>
            <person name="Jogler M."/>
            <person name="Boedeker C."/>
            <person name="Pinto D."/>
            <person name="Vollmers J."/>
            <person name="Rivas-Marin E."/>
            <person name="Kohn T."/>
            <person name="Peeters S.H."/>
            <person name="Heuer A."/>
            <person name="Rast P."/>
            <person name="Oberbeckmann S."/>
            <person name="Bunk B."/>
            <person name="Jeske O."/>
            <person name="Meyerdierks A."/>
            <person name="Storesund J.E."/>
            <person name="Kallscheuer N."/>
            <person name="Luecker S."/>
            <person name="Lage O.M."/>
            <person name="Pohl T."/>
            <person name="Merkel B.J."/>
            <person name="Hornburger P."/>
            <person name="Mueller R.-W."/>
            <person name="Bruemmer F."/>
            <person name="Labrenz M."/>
            <person name="Spormann A.M."/>
            <person name="Op den Camp H."/>
            <person name="Overmann J."/>
            <person name="Amann R."/>
            <person name="Jetten M.S.M."/>
            <person name="Mascher T."/>
            <person name="Medema M.H."/>
            <person name="Devos D.P."/>
            <person name="Kaster A.-K."/>
            <person name="Ovreas L."/>
            <person name="Rohde M."/>
            <person name="Galperin M.Y."/>
            <person name="Jogler C."/>
        </authorList>
    </citation>
    <scope>NUCLEOTIDE SEQUENCE [LARGE SCALE GENOMIC DNA]</scope>
    <source>
        <strain evidence="1 2">Pan189</strain>
    </source>
</reference>
<dbReference type="AlphaFoldDB" id="A0A517R2S4"/>
<dbReference type="Proteomes" id="UP000317318">
    <property type="component" value="Chromosome"/>
</dbReference>
<dbReference type="KEGG" id="svp:Pan189_25800"/>
<name>A0A517R2S4_9PLAN</name>
<gene>
    <name evidence="1" type="ORF">Pan189_25800</name>
</gene>
<accession>A0A517R2S4</accession>
<keyword evidence="2" id="KW-1185">Reference proteome</keyword>
<organism evidence="1 2">
    <name type="scientific">Stratiformator vulcanicus</name>
    <dbReference type="NCBI Taxonomy" id="2527980"/>
    <lineage>
        <taxon>Bacteria</taxon>
        <taxon>Pseudomonadati</taxon>
        <taxon>Planctomycetota</taxon>
        <taxon>Planctomycetia</taxon>
        <taxon>Planctomycetales</taxon>
        <taxon>Planctomycetaceae</taxon>
        <taxon>Stratiformator</taxon>
    </lineage>
</organism>
<dbReference type="EMBL" id="CP036268">
    <property type="protein sequence ID" value="QDT38190.1"/>
    <property type="molecule type" value="Genomic_DNA"/>
</dbReference>
<protein>
    <submittedName>
        <fullName evidence="1">Uncharacterized protein</fullName>
    </submittedName>
</protein>